<evidence type="ECO:0008006" key="6">
    <source>
        <dbReference type="Google" id="ProtNLM"/>
    </source>
</evidence>
<gene>
    <name evidence="4" type="ORF">KSP39_PZI023335</name>
</gene>
<reference evidence="4 5" key="1">
    <citation type="journal article" date="2022" name="Nat. Plants">
        <title>Genomes of leafy and leafless Platanthera orchids illuminate the evolution of mycoheterotrophy.</title>
        <authorList>
            <person name="Li M.H."/>
            <person name="Liu K.W."/>
            <person name="Li Z."/>
            <person name="Lu H.C."/>
            <person name="Ye Q.L."/>
            <person name="Zhang D."/>
            <person name="Wang J.Y."/>
            <person name="Li Y.F."/>
            <person name="Zhong Z.M."/>
            <person name="Liu X."/>
            <person name="Yu X."/>
            <person name="Liu D.K."/>
            <person name="Tu X.D."/>
            <person name="Liu B."/>
            <person name="Hao Y."/>
            <person name="Liao X.Y."/>
            <person name="Jiang Y.T."/>
            <person name="Sun W.H."/>
            <person name="Chen J."/>
            <person name="Chen Y.Q."/>
            <person name="Ai Y."/>
            <person name="Zhai J.W."/>
            <person name="Wu S.S."/>
            <person name="Zhou Z."/>
            <person name="Hsiao Y.Y."/>
            <person name="Wu W.L."/>
            <person name="Chen Y.Y."/>
            <person name="Lin Y.F."/>
            <person name="Hsu J.L."/>
            <person name="Li C.Y."/>
            <person name="Wang Z.W."/>
            <person name="Zhao X."/>
            <person name="Zhong W.Y."/>
            <person name="Ma X.K."/>
            <person name="Ma L."/>
            <person name="Huang J."/>
            <person name="Chen G.Z."/>
            <person name="Huang M.Z."/>
            <person name="Huang L."/>
            <person name="Peng D.H."/>
            <person name="Luo Y.B."/>
            <person name="Zou S.Q."/>
            <person name="Chen S.P."/>
            <person name="Lan S."/>
            <person name="Tsai W.C."/>
            <person name="Van de Peer Y."/>
            <person name="Liu Z.J."/>
        </authorList>
    </citation>
    <scope>NUCLEOTIDE SEQUENCE [LARGE SCALE GENOMIC DNA]</scope>
    <source>
        <strain evidence="4">Lor287</strain>
    </source>
</reference>
<feature type="region of interest" description="Disordered" evidence="1">
    <location>
        <begin position="312"/>
        <end position="336"/>
    </location>
</feature>
<dbReference type="PANTHER" id="PTHR21726:SF61">
    <property type="entry name" value="DNAA INITIATOR-ASSOCIATING PROTEIN"/>
    <property type="match status" value="1"/>
</dbReference>
<dbReference type="InterPro" id="IPR032795">
    <property type="entry name" value="DUF3741-assoc"/>
</dbReference>
<dbReference type="Proteomes" id="UP001418222">
    <property type="component" value="Unassembled WGS sequence"/>
</dbReference>
<organism evidence="4 5">
    <name type="scientific">Platanthera zijinensis</name>
    <dbReference type="NCBI Taxonomy" id="2320716"/>
    <lineage>
        <taxon>Eukaryota</taxon>
        <taxon>Viridiplantae</taxon>
        <taxon>Streptophyta</taxon>
        <taxon>Embryophyta</taxon>
        <taxon>Tracheophyta</taxon>
        <taxon>Spermatophyta</taxon>
        <taxon>Magnoliopsida</taxon>
        <taxon>Liliopsida</taxon>
        <taxon>Asparagales</taxon>
        <taxon>Orchidaceae</taxon>
        <taxon>Orchidoideae</taxon>
        <taxon>Orchideae</taxon>
        <taxon>Orchidinae</taxon>
        <taxon>Platanthera</taxon>
    </lineage>
</organism>
<comment type="caution">
    <text evidence="4">The sequence shown here is derived from an EMBL/GenBank/DDBJ whole genome shotgun (WGS) entry which is preliminary data.</text>
</comment>
<dbReference type="InterPro" id="IPR025486">
    <property type="entry name" value="DUF4378"/>
</dbReference>
<dbReference type="Pfam" id="PF14309">
    <property type="entry name" value="DUF4378"/>
    <property type="match status" value="1"/>
</dbReference>
<evidence type="ECO:0000256" key="1">
    <source>
        <dbReference type="SAM" id="MobiDB-lite"/>
    </source>
</evidence>
<evidence type="ECO:0000313" key="5">
    <source>
        <dbReference type="Proteomes" id="UP001418222"/>
    </source>
</evidence>
<evidence type="ECO:0000259" key="3">
    <source>
        <dbReference type="Pfam" id="PF14383"/>
    </source>
</evidence>
<name>A0AAP0AVE6_9ASPA</name>
<dbReference type="Pfam" id="PF14383">
    <property type="entry name" value="VARLMGL"/>
    <property type="match status" value="1"/>
</dbReference>
<dbReference type="EMBL" id="JBBWWQ010000020">
    <property type="protein sequence ID" value="KAK8916435.1"/>
    <property type="molecule type" value="Genomic_DNA"/>
</dbReference>
<dbReference type="PANTHER" id="PTHR21726">
    <property type="entry name" value="PHOSPHATIDYLINOSITOL N-ACETYLGLUCOSAMINYLTRANSFERASE SUBUNIT P DOWN SYNDROME CRITICAL REGION PROTEIN 5 -RELATED"/>
    <property type="match status" value="1"/>
</dbReference>
<accession>A0AAP0AVE6</accession>
<evidence type="ECO:0000259" key="2">
    <source>
        <dbReference type="Pfam" id="PF14309"/>
    </source>
</evidence>
<evidence type="ECO:0000313" key="4">
    <source>
        <dbReference type="EMBL" id="KAK8916435.1"/>
    </source>
</evidence>
<sequence length="889" mass="98772">MSLTITEKQPQRRPGGCAGIFFQLIDWNRRLARKKLFSKKKLLPPVRPVKRPDKKFAWDDKLPRAKLILIANENRGGFPNGKKAVVADENLRNRRRTPGLVARLMGLESMPDADHEKPRKTLDSEIYYDIDDESGDCARRLDRNLCHEKPDSRPQKLQKTAGGFFERKPVRPTGFGPDVRRQHKLVSTVKGPGLVSRGNQSRLMVAATKILEHGLQSRSTSRRSITCETVDSEAGVEQNDSIIGSCRSCGGVVDFPQFRCRVKGALGAHDVNASSQNSVQVEFDTRGKDRDSVERKYPSISDQIKCKHQYLQENNPKAASKSSRTTSRRSELPMNRENMLHGSKLCSRRHIDSAANEFIASKVYVGAKKKLNSSPALKSASKISTRNGVRAEELFLEKSVVRKRRSNGGSLTGNGTASNPNFVKQRNIQSVIVNKKEPQLLCGHPINRASLSNRPHKTVPVDTFTSKDAGIVSFTFSSPIKHVSPSSVKETSSGKSGEHMKRMEHPILPKRLALNANMDIPPSPRETSILRRDELRNLLEEKIRELNSLGHDDVGIGDTPGRSTASILKELISAIAAEESAVQSTHFEKDNIEEDYAMLYMKNTQRNDGLDVSQKIQVQTNVFNDVSMVSVCDHPSPISIFDASFSCESSSIGSFNGGSDVKESKQCRGFTHKCNKPQPLDLDFELLDSAASVDFSEEASNSVSIASSIRGIQSLGKEISFPDKPISNIKFLLESIPFDSDNALQSSVKDMFTSISAAFFARTKSNISFSKEKVRITLQNFLFDCLVESLDTRFSVSGYKMWLQFPFLLNKDKLLKDINGEIVSLMELAGKRLEGLAEQELSSSTISWTKFEDEISEIGVDMERAILQELVDEMIADLCVASTLGSPVD</sequence>
<feature type="domain" description="DUF4378" evidence="2">
    <location>
        <begin position="774"/>
        <end position="873"/>
    </location>
</feature>
<dbReference type="AlphaFoldDB" id="A0AAP0AVE6"/>
<protein>
    <recommendedName>
        <fullName evidence="6">DUF4378 domain-containing protein</fullName>
    </recommendedName>
</protein>
<keyword evidence="5" id="KW-1185">Reference proteome</keyword>
<proteinExistence type="predicted"/>
<feature type="domain" description="DUF3741" evidence="3">
    <location>
        <begin position="94"/>
        <end position="113"/>
    </location>
</feature>